<dbReference type="Pfam" id="PF12728">
    <property type="entry name" value="HTH_17"/>
    <property type="match status" value="1"/>
</dbReference>
<dbReference type="InterPro" id="IPR010093">
    <property type="entry name" value="SinI_DNA-bd"/>
</dbReference>
<feature type="domain" description="Helix-turn-helix" evidence="1">
    <location>
        <begin position="84"/>
        <end position="132"/>
    </location>
</feature>
<dbReference type="STRING" id="488538.SAR116_2221"/>
<reference evidence="2 3" key="1">
    <citation type="journal article" date="2010" name="J. Bacteriol.">
        <title>Complete genome sequence of "Candidatus Puniceispirillum marinum" IMCC1322, a representative of the SAR116 clade in the Alphaproteobacteria.</title>
        <authorList>
            <person name="Oh H.M."/>
            <person name="Kwon K.K."/>
            <person name="Kang I."/>
            <person name="Kang S.G."/>
            <person name="Lee J.H."/>
            <person name="Kim S.J."/>
            <person name="Cho J.C."/>
        </authorList>
    </citation>
    <scope>NUCLEOTIDE SEQUENCE [LARGE SCALE GENOMIC DNA]</scope>
    <source>
        <strain evidence="2 3">IMCC1322</strain>
    </source>
</reference>
<dbReference type="RefSeq" id="WP_013047091.1">
    <property type="nucleotide sequence ID" value="NC_014010.1"/>
</dbReference>
<protein>
    <submittedName>
        <fullName evidence="2">DNA binding domain, excisionase family</fullName>
        <ecNumber evidence="2">3.-.-.-</ecNumber>
    </submittedName>
</protein>
<dbReference type="EC" id="3.-.-.-" evidence="2"/>
<dbReference type="InterPro" id="IPR041657">
    <property type="entry name" value="HTH_17"/>
</dbReference>
<keyword evidence="3" id="KW-1185">Reference proteome</keyword>
<organism evidence="2 3">
    <name type="scientific">Puniceispirillum marinum (strain IMCC1322)</name>
    <dbReference type="NCBI Taxonomy" id="488538"/>
    <lineage>
        <taxon>Bacteria</taxon>
        <taxon>Pseudomonadati</taxon>
        <taxon>Pseudomonadota</taxon>
        <taxon>Alphaproteobacteria</taxon>
        <taxon>Candidatus Puniceispirillales</taxon>
        <taxon>Candidatus Puniceispirillaceae</taxon>
        <taxon>Candidatus Puniceispirillum</taxon>
    </lineage>
</organism>
<accession>D5BP30</accession>
<dbReference type="KEGG" id="apb:SAR116_2221"/>
<dbReference type="HOGENOM" id="CLU_1853560_0_0_5"/>
<sequence>MSNLASVKSKNPIQADREQQFLPRIDSWEIDRIRRVQRRILAAKGWFRIDAEAIEVARAILHLVAILPDSDTNPESDAGHVQTVLTTSEAADILMVSRPYVVKLLEQGEIAFHKVGTHRRIMASDLYAYKQQTHRNIL</sequence>
<dbReference type="AlphaFoldDB" id="D5BP30"/>
<evidence type="ECO:0000313" key="3">
    <source>
        <dbReference type="Proteomes" id="UP000007460"/>
    </source>
</evidence>
<evidence type="ECO:0000313" key="2">
    <source>
        <dbReference type="EMBL" id="ADE40464.1"/>
    </source>
</evidence>
<dbReference type="NCBIfam" id="TIGR01764">
    <property type="entry name" value="excise"/>
    <property type="match status" value="1"/>
</dbReference>
<dbReference type="GO" id="GO:0016787">
    <property type="term" value="F:hydrolase activity"/>
    <property type="evidence" value="ECO:0007669"/>
    <property type="project" value="UniProtKB-KW"/>
</dbReference>
<keyword evidence="2" id="KW-0378">Hydrolase</keyword>
<evidence type="ECO:0000259" key="1">
    <source>
        <dbReference type="Pfam" id="PF12728"/>
    </source>
</evidence>
<dbReference type="EMBL" id="CP001751">
    <property type="protein sequence ID" value="ADE40464.1"/>
    <property type="molecule type" value="Genomic_DNA"/>
</dbReference>
<dbReference type="Proteomes" id="UP000007460">
    <property type="component" value="Chromosome"/>
</dbReference>
<gene>
    <name evidence="2" type="ordered locus">SAR116_2221</name>
</gene>
<dbReference type="GO" id="GO:0003677">
    <property type="term" value="F:DNA binding"/>
    <property type="evidence" value="ECO:0007669"/>
    <property type="project" value="InterPro"/>
</dbReference>
<name>D5BP30_PUNMI</name>
<proteinExistence type="predicted"/>